<dbReference type="Proteomes" id="UP001472677">
    <property type="component" value="Unassembled WGS sequence"/>
</dbReference>
<evidence type="ECO:0000313" key="2">
    <source>
        <dbReference type="EMBL" id="KAK8530688.1"/>
    </source>
</evidence>
<feature type="region of interest" description="Disordered" evidence="1">
    <location>
        <begin position="1"/>
        <end position="59"/>
    </location>
</feature>
<proteinExistence type="predicted"/>
<protein>
    <submittedName>
        <fullName evidence="2">Uncharacterized protein</fullName>
    </submittedName>
</protein>
<evidence type="ECO:0000256" key="1">
    <source>
        <dbReference type="SAM" id="MobiDB-lite"/>
    </source>
</evidence>
<name>A0ABR2D5S7_9ROSI</name>
<sequence length="364" mass="39326">MKNPRENPSPSTSVNPYDPTSGRPPDPTLQQSSRPVCERAAQSVSREDVRVLKKSRSEEQVSTIIPEHEPMVLEDGMISHVEQSVSLSPLVEVDKHVNPLAKKASYASKVVNGHRGRFGSGVEMDPKGEDIKLLPEDIIIDKTDGCCANVVPMGDDSHGAAGSCSTEFRPAKDAKGADLYGPWMIVDNRKRYPSPRSRNVLPKDVSMECLSGSRFVVLDDAERDMSDAPHCEPENGIPEHGVSVRADRGKGIMDTSVVPGRTPIVHLNVAFLESNPSRKTRGAKARLEELGDAPIVMVQGIQLAKPSDHLTVMRSSTSALVNHVADSISQQDIGAFGQPPGFDPTSAEMVDVVVQDGSTTELIQ</sequence>
<reference evidence="2 3" key="1">
    <citation type="journal article" date="2024" name="G3 (Bethesda)">
        <title>Genome assembly of Hibiscus sabdariffa L. provides insights into metabolisms of medicinal natural products.</title>
        <authorList>
            <person name="Kim T."/>
        </authorList>
    </citation>
    <scope>NUCLEOTIDE SEQUENCE [LARGE SCALE GENOMIC DNA]</scope>
    <source>
        <strain evidence="2">TK-2024</strain>
        <tissue evidence="2">Old leaves</tissue>
    </source>
</reference>
<evidence type="ECO:0000313" key="3">
    <source>
        <dbReference type="Proteomes" id="UP001472677"/>
    </source>
</evidence>
<comment type="caution">
    <text evidence="2">The sequence shown here is derived from an EMBL/GenBank/DDBJ whole genome shotgun (WGS) entry which is preliminary data.</text>
</comment>
<keyword evidence="3" id="KW-1185">Reference proteome</keyword>
<accession>A0ABR2D5S7</accession>
<feature type="compositionally biased region" description="Polar residues" evidence="1">
    <location>
        <begin position="1"/>
        <end position="15"/>
    </location>
</feature>
<dbReference type="EMBL" id="JBBPBM010000035">
    <property type="protein sequence ID" value="KAK8530688.1"/>
    <property type="molecule type" value="Genomic_DNA"/>
</dbReference>
<gene>
    <name evidence="2" type="ORF">V6N12_013193</name>
</gene>
<organism evidence="2 3">
    <name type="scientific">Hibiscus sabdariffa</name>
    <name type="common">roselle</name>
    <dbReference type="NCBI Taxonomy" id="183260"/>
    <lineage>
        <taxon>Eukaryota</taxon>
        <taxon>Viridiplantae</taxon>
        <taxon>Streptophyta</taxon>
        <taxon>Embryophyta</taxon>
        <taxon>Tracheophyta</taxon>
        <taxon>Spermatophyta</taxon>
        <taxon>Magnoliopsida</taxon>
        <taxon>eudicotyledons</taxon>
        <taxon>Gunneridae</taxon>
        <taxon>Pentapetalae</taxon>
        <taxon>rosids</taxon>
        <taxon>malvids</taxon>
        <taxon>Malvales</taxon>
        <taxon>Malvaceae</taxon>
        <taxon>Malvoideae</taxon>
        <taxon>Hibiscus</taxon>
    </lineage>
</organism>
<feature type="compositionally biased region" description="Basic and acidic residues" evidence="1">
    <location>
        <begin position="45"/>
        <end position="59"/>
    </location>
</feature>